<evidence type="ECO:0000256" key="2">
    <source>
        <dbReference type="ARBA" id="ARBA00022801"/>
    </source>
</evidence>
<reference evidence="4" key="2">
    <citation type="submission" date="2011-02" db="EMBL/GenBank/DDBJ databases">
        <title>The complete genome of Syntrophobotulus glycolicus DSM 8271.</title>
        <authorList>
            <person name="Lucas S."/>
            <person name="Copeland A."/>
            <person name="Lapidus A."/>
            <person name="Bruce D."/>
            <person name="Goodwin L."/>
            <person name="Pitluck S."/>
            <person name="Kyrpides N."/>
            <person name="Mavromatis K."/>
            <person name="Pagani I."/>
            <person name="Ivanova N."/>
            <person name="Mikhailova N."/>
            <person name="Chertkov O."/>
            <person name="Held B."/>
            <person name="Detter J.C."/>
            <person name="Tapia R."/>
            <person name="Han C."/>
            <person name="Land M."/>
            <person name="Hauser L."/>
            <person name="Markowitz V."/>
            <person name="Cheng J.-F."/>
            <person name="Hugenholtz P."/>
            <person name="Woyke T."/>
            <person name="Wu D."/>
            <person name="Spring S."/>
            <person name="Schroeder M."/>
            <person name="Brambilla E."/>
            <person name="Klenk H.-P."/>
            <person name="Eisen J.A."/>
        </authorList>
    </citation>
    <scope>NUCLEOTIDE SEQUENCE [LARGE SCALE GENOMIC DNA]</scope>
    <source>
        <strain evidence="4">DSM 8271 / FlGlyR</strain>
    </source>
</reference>
<dbReference type="PANTHER" id="PTHR35147">
    <property type="entry name" value="CHEMORECEPTOR GLUTAMINE DEAMIDASE CHED-RELATED"/>
    <property type="match status" value="1"/>
</dbReference>
<organism evidence="3 4">
    <name type="scientific">Syntrophobotulus glycolicus (strain DSM 8271 / FlGlyR)</name>
    <dbReference type="NCBI Taxonomy" id="645991"/>
    <lineage>
        <taxon>Bacteria</taxon>
        <taxon>Bacillati</taxon>
        <taxon>Bacillota</taxon>
        <taxon>Clostridia</taxon>
        <taxon>Eubacteriales</taxon>
        <taxon>Desulfitobacteriaceae</taxon>
        <taxon>Syntrophobotulus</taxon>
    </lineage>
</organism>
<dbReference type="SUPFAM" id="SSF64438">
    <property type="entry name" value="CNF1/YfiH-like putative cysteine hydrolases"/>
    <property type="match status" value="1"/>
</dbReference>
<dbReference type="Pfam" id="PF03975">
    <property type="entry name" value="CheD"/>
    <property type="match status" value="1"/>
</dbReference>
<proteinExistence type="predicted"/>
<dbReference type="EMBL" id="CP002547">
    <property type="protein sequence ID" value="ADY55497.1"/>
    <property type="molecule type" value="Genomic_DNA"/>
</dbReference>
<dbReference type="eggNOG" id="COG1871">
    <property type="taxonomic scope" value="Bacteria"/>
</dbReference>
<keyword evidence="1" id="KW-0145">Chemotaxis</keyword>
<dbReference type="KEGG" id="sgy:Sgly_1178"/>
<dbReference type="HOGENOM" id="CLU_087854_2_0_9"/>
<dbReference type="GO" id="GO:0050568">
    <property type="term" value="F:protein-glutamine glutaminase activity"/>
    <property type="evidence" value="ECO:0007669"/>
    <property type="project" value="InterPro"/>
</dbReference>
<dbReference type="Gene3D" id="3.30.1330.200">
    <property type="match status" value="1"/>
</dbReference>
<dbReference type="STRING" id="645991.Sgly_1178"/>
<dbReference type="InterPro" id="IPR038592">
    <property type="entry name" value="CheD-like_sf"/>
</dbReference>
<name>F0SUK4_SYNGF</name>
<evidence type="ECO:0000256" key="1">
    <source>
        <dbReference type="ARBA" id="ARBA00022500"/>
    </source>
</evidence>
<evidence type="ECO:0000313" key="3">
    <source>
        <dbReference type="EMBL" id="ADY55497.1"/>
    </source>
</evidence>
<dbReference type="InterPro" id="IPR011324">
    <property type="entry name" value="Cytotoxic_necrot_fac-like_cat"/>
</dbReference>
<dbReference type="AlphaFoldDB" id="F0SUK4"/>
<dbReference type="CDD" id="cd16352">
    <property type="entry name" value="CheD"/>
    <property type="match status" value="1"/>
</dbReference>
<dbReference type="PANTHER" id="PTHR35147:SF1">
    <property type="entry name" value="CHEMORECEPTOR GLUTAMINE DEAMIDASE CHED-RELATED"/>
    <property type="match status" value="1"/>
</dbReference>
<keyword evidence="2" id="KW-0378">Hydrolase</keyword>
<protein>
    <submittedName>
        <fullName evidence="3">CheD</fullName>
    </submittedName>
</protein>
<dbReference type="Proteomes" id="UP000007488">
    <property type="component" value="Chromosome"/>
</dbReference>
<dbReference type="GO" id="GO:0006935">
    <property type="term" value="P:chemotaxis"/>
    <property type="evidence" value="ECO:0007669"/>
    <property type="project" value="UniProtKB-KW"/>
</dbReference>
<dbReference type="OrthoDB" id="9807202at2"/>
<keyword evidence="4" id="KW-1185">Reference proteome</keyword>
<dbReference type="InterPro" id="IPR005659">
    <property type="entry name" value="Chemorcpt_Glu_NH3ase_CheD"/>
</dbReference>
<reference evidence="3 4" key="1">
    <citation type="journal article" date="2011" name="Stand. Genomic Sci.">
        <title>Complete genome sequence of Syntrophobotulus glycolicus type strain (FlGlyR).</title>
        <authorList>
            <person name="Han C."/>
            <person name="Mwirichia R."/>
            <person name="Chertkov O."/>
            <person name="Held B."/>
            <person name="Lapidus A."/>
            <person name="Nolan M."/>
            <person name="Lucas S."/>
            <person name="Hammon N."/>
            <person name="Deshpande S."/>
            <person name="Cheng J.F."/>
            <person name="Tapia R."/>
            <person name="Goodwin L."/>
            <person name="Pitluck S."/>
            <person name="Huntemann M."/>
            <person name="Liolios K."/>
            <person name="Ivanova N."/>
            <person name="Pagani I."/>
            <person name="Mavromatis K."/>
            <person name="Ovchinikova G."/>
            <person name="Pati A."/>
            <person name="Chen A."/>
            <person name="Palaniappan K."/>
            <person name="Land M."/>
            <person name="Hauser L."/>
            <person name="Brambilla E.M."/>
            <person name="Rohde M."/>
            <person name="Spring S."/>
            <person name="Sikorski J."/>
            <person name="Goker M."/>
            <person name="Woyke T."/>
            <person name="Bristow J."/>
            <person name="Eisen J.A."/>
            <person name="Markowitz V."/>
            <person name="Hugenholtz P."/>
            <person name="Kyrpides N.C."/>
            <person name="Klenk H.P."/>
            <person name="Detter J.C."/>
        </authorList>
    </citation>
    <scope>NUCLEOTIDE SEQUENCE [LARGE SCALE GENOMIC DNA]</scope>
    <source>
        <strain evidence="4">DSM 8271 / FlGlyR</strain>
    </source>
</reference>
<gene>
    <name evidence="3" type="ordered locus">Sgly_1178</name>
</gene>
<dbReference type="RefSeq" id="WP_013624367.1">
    <property type="nucleotide sequence ID" value="NC_015172.1"/>
</dbReference>
<evidence type="ECO:0000313" key="4">
    <source>
        <dbReference type="Proteomes" id="UP000007488"/>
    </source>
</evidence>
<sequence>MDLIVGMGEYKVSNRADDILRTFSLATCVAVTVYSPLKKAAGMIHVVLPFPFDRKDRAERPGYFAETGVPLLINTVCRTYGCKQEELLIQIYGGADSRLEQDIYNVGKKNIDAVKAALIGMGLTIVKADLRGKESRTVSMEVKTGRVEIHRRPI</sequence>
<accession>F0SUK4</accession>